<keyword evidence="3" id="KW-0238">DNA-binding</keyword>
<dbReference type="Pfam" id="PF07495">
    <property type="entry name" value="Y_Y_Y"/>
    <property type="match status" value="1"/>
</dbReference>
<dbReference type="InterPro" id="IPR015943">
    <property type="entry name" value="WD40/YVTN_repeat-like_dom_sf"/>
</dbReference>
<dbReference type="Gene3D" id="1.10.10.60">
    <property type="entry name" value="Homeodomain-like"/>
    <property type="match status" value="2"/>
</dbReference>
<proteinExistence type="predicted"/>
<dbReference type="InterPro" id="IPR013783">
    <property type="entry name" value="Ig-like_fold"/>
</dbReference>
<feature type="domain" description="HTH araC/xylS-type" evidence="8">
    <location>
        <begin position="1232"/>
        <end position="1331"/>
    </location>
</feature>
<dbReference type="GO" id="GO:0003700">
    <property type="term" value="F:DNA-binding transcription factor activity"/>
    <property type="evidence" value="ECO:0007669"/>
    <property type="project" value="InterPro"/>
</dbReference>
<dbReference type="GO" id="GO:0000155">
    <property type="term" value="F:phosphorelay sensor kinase activity"/>
    <property type="evidence" value="ECO:0007669"/>
    <property type="project" value="TreeGrafter"/>
</dbReference>
<evidence type="ECO:0000259" key="9">
    <source>
        <dbReference type="PROSITE" id="PS50110"/>
    </source>
</evidence>
<dbReference type="PROSITE" id="PS50110">
    <property type="entry name" value="RESPONSE_REGULATORY"/>
    <property type="match status" value="1"/>
</dbReference>
<evidence type="ECO:0000256" key="7">
    <source>
        <dbReference type="SAM" id="Phobius"/>
    </source>
</evidence>
<organism evidence="10 11">
    <name type="scientific">Segatella copri</name>
    <dbReference type="NCBI Taxonomy" id="165179"/>
    <lineage>
        <taxon>Bacteria</taxon>
        <taxon>Pseudomonadati</taxon>
        <taxon>Bacteroidota</taxon>
        <taxon>Bacteroidia</taxon>
        <taxon>Bacteroidales</taxon>
        <taxon>Prevotellaceae</taxon>
        <taxon>Segatella</taxon>
    </lineage>
</organism>
<dbReference type="Gene3D" id="2.60.40.10">
    <property type="entry name" value="Immunoglobulins"/>
    <property type="match status" value="1"/>
</dbReference>
<dbReference type="SUPFAM" id="SSF52172">
    <property type="entry name" value="CheY-like"/>
    <property type="match status" value="1"/>
</dbReference>
<evidence type="ECO:0000256" key="1">
    <source>
        <dbReference type="ARBA" id="ARBA00022553"/>
    </source>
</evidence>
<evidence type="ECO:0000256" key="3">
    <source>
        <dbReference type="ARBA" id="ARBA00023125"/>
    </source>
</evidence>
<feature type="region of interest" description="Disordered" evidence="6">
    <location>
        <begin position="999"/>
        <end position="1045"/>
    </location>
</feature>
<dbReference type="PANTHER" id="PTHR43547">
    <property type="entry name" value="TWO-COMPONENT HISTIDINE KINASE"/>
    <property type="match status" value="1"/>
</dbReference>
<dbReference type="InterPro" id="IPR011006">
    <property type="entry name" value="CheY-like_superfamily"/>
</dbReference>
<dbReference type="PRINTS" id="PR00032">
    <property type="entry name" value="HTHARAC"/>
</dbReference>
<feature type="modified residue" description="4-aspartylphosphate" evidence="5">
    <location>
        <position position="1096"/>
    </location>
</feature>
<feature type="transmembrane region" description="Helical" evidence="7">
    <location>
        <begin position="876"/>
        <end position="897"/>
    </location>
</feature>
<evidence type="ECO:0000313" key="11">
    <source>
        <dbReference type="Proteomes" id="UP000286077"/>
    </source>
</evidence>
<dbReference type="Gene3D" id="2.130.10.10">
    <property type="entry name" value="YVTN repeat-like/Quinoprotein amine dehydrogenase"/>
    <property type="match status" value="3"/>
</dbReference>
<dbReference type="PROSITE" id="PS01124">
    <property type="entry name" value="HTH_ARAC_FAMILY_2"/>
    <property type="match status" value="1"/>
</dbReference>
<keyword evidence="7" id="KW-0812">Transmembrane</keyword>
<comment type="caution">
    <text evidence="10">The sequence shown here is derived from an EMBL/GenBank/DDBJ whole genome shotgun (WGS) entry which is preliminary data.</text>
</comment>
<accession>A0AA92U4Z4</accession>
<dbReference type="PANTHER" id="PTHR43547:SF2">
    <property type="entry name" value="HYBRID SIGNAL TRANSDUCTION HISTIDINE KINASE C"/>
    <property type="match status" value="1"/>
</dbReference>
<dbReference type="Gene3D" id="3.40.50.2300">
    <property type="match status" value="1"/>
</dbReference>
<dbReference type="Pfam" id="PF00072">
    <property type="entry name" value="Response_reg"/>
    <property type="match status" value="1"/>
</dbReference>
<keyword evidence="7" id="KW-1133">Transmembrane helix</keyword>
<dbReference type="InterPro" id="IPR009057">
    <property type="entry name" value="Homeodomain-like_sf"/>
</dbReference>
<dbReference type="InterPro" id="IPR020449">
    <property type="entry name" value="Tscrpt_reg_AraC-type_HTH"/>
</dbReference>
<dbReference type="Pfam" id="PF12833">
    <property type="entry name" value="HTH_18"/>
    <property type="match status" value="1"/>
</dbReference>
<dbReference type="SMART" id="SM00342">
    <property type="entry name" value="HTH_ARAC"/>
    <property type="match status" value="1"/>
</dbReference>
<keyword evidence="4" id="KW-0804">Transcription</keyword>
<gene>
    <name evidence="10" type="ORF">DWV60_08760</name>
</gene>
<dbReference type="InterPro" id="IPR001789">
    <property type="entry name" value="Sig_transdc_resp-reg_receiver"/>
</dbReference>
<reference evidence="10 11" key="1">
    <citation type="submission" date="2018-08" db="EMBL/GenBank/DDBJ databases">
        <title>A genome reference for cultivated species of the human gut microbiota.</title>
        <authorList>
            <person name="Zou Y."/>
            <person name="Xue W."/>
            <person name="Luo G."/>
        </authorList>
    </citation>
    <scope>NUCLEOTIDE SEQUENCE [LARGE SCALE GENOMIC DNA]</scope>
    <source>
        <strain evidence="10 11">AF11-14</strain>
    </source>
</reference>
<dbReference type="SUPFAM" id="SSF46689">
    <property type="entry name" value="Homeodomain-like"/>
    <property type="match status" value="1"/>
</dbReference>
<sequence>MMKRKLYITLLGLLSTIMTVAVPYCDVRKFSITDGLAANTISDLKQGKDNLMWFSTWNGLSFYDGYKFHTFRDNPDDIDVLSTNRILKIEPSHNNNVWCITYDHQLYVYDTHFCRFFAVGQKFNELFNIDLRVSQVYPLKNGATWFTSEDGKYIIRSVGKTFDERNIELIKVGEKGLRSGNVWYIHQDSHGREWVLTDKGAYVYNSKFPSQLPFKWIRWVGEDVFLATEDGKLAKYDLQNRLTMIPMPEGVTRINELKNTGYQLLLATNLGVIIYYNPRTFKFDIINVQSPSQPLAEVKKIYTDDFGMVWAFTDGMGVTLINPKTGQKQWLFADQDDPMDRTTCESNFITQDENKTLWVVPRGGTFSYFDRKAGKLVPYLLRSNSSGNYRIPKITKYVLSDQGILWLTGSHDLTQVVFKYHPYIINKLDVGEDEVFSVNASPDGHIWTGYHNGVIQVLNASYQRIGYLSPSGQIVPQQVNFAETGIYSIHFDIKGRTWIGTNGNGVYLIDKMQVRHFTYDANAPASLPFDKVFDIVADRTGRIWIGTYGGGIALVNEAADGSISFISKRNGLPWEKQHYDRVRRICCTTTGTILVGTTDGLITFSDAFTNARKIKYHKTYYIPNDTTSLAANDMNNIMEHTSGKMYISQQGGVMEEIVSKSLLQDNLKMKYFHAIDVNEGIVQGMVEDNQGRIWVIRESSIDCVNPKTGQCNVFGPNDFDFNMSFSQSRPYHDPASNNISVGTPMGLITFNPATLKKSNYQPKVIFSSLHYSGEKESEPILHKEKVVIPANKRSLTITFASLDYQRKYQTRYLYRIDGYTAPGEWISNGSSNVIGFNRINHGDYVLKVRATNSHGVWSKYVAELPIEVRPTFWESIWGKFLMLLLLFGIVGAIFYTYNQRQRENITHEMSVLKNEFYNDAANRLRTPLTLIGAPVKTILDTEPGITRKGKELLRMVVDNANEMLVMLDKVQRYGNKADFHTNSGLTEEDYDLAEREKANGQIDDHNASDYLEETNKQKEEKDAEAERLEEMGKEQETAQEEAEQKDQTILVVEDNADLRKFLYSILSPTYNVLLAENGKAGLVMVRKEIPDFILTDVTMPVMDGLSMIHEIKQDTTLNNIPVMILSAKASIEDQQRGFDEGIVAYITKPFSTTYLLGRIEAILTQRRNIQMDVIRKLKETGDKDAIAALRILPAAAPLPALNQAETSAENKAVDPSSELAFMAAQIQDRTMMRVFWFVVENAGNPGLKIDDISNEIGMSRSVLYNKVKAITGMTPVDFVRHIRIKKACEMLRKTDDTLTSIAFAVGFTDPKYFSKVFKKETGIVPTEYRNRTQG</sequence>
<keyword evidence="1 5" id="KW-0597">Phosphoprotein</keyword>
<dbReference type="InterPro" id="IPR018060">
    <property type="entry name" value="HTH_AraC"/>
</dbReference>
<dbReference type="SUPFAM" id="SSF63829">
    <property type="entry name" value="Calcium-dependent phosphotriesterase"/>
    <property type="match status" value="3"/>
</dbReference>
<dbReference type="Pfam" id="PF07494">
    <property type="entry name" value="Reg_prop"/>
    <property type="match status" value="1"/>
</dbReference>
<dbReference type="GO" id="GO:0043565">
    <property type="term" value="F:sequence-specific DNA binding"/>
    <property type="evidence" value="ECO:0007669"/>
    <property type="project" value="InterPro"/>
</dbReference>
<keyword evidence="2" id="KW-0805">Transcription regulation</keyword>
<evidence type="ECO:0000259" key="8">
    <source>
        <dbReference type="PROSITE" id="PS01124"/>
    </source>
</evidence>
<evidence type="ECO:0000256" key="2">
    <source>
        <dbReference type="ARBA" id="ARBA00023015"/>
    </source>
</evidence>
<evidence type="ECO:0000256" key="5">
    <source>
        <dbReference type="PROSITE-ProRule" id="PRU00169"/>
    </source>
</evidence>
<evidence type="ECO:0000256" key="6">
    <source>
        <dbReference type="SAM" id="MobiDB-lite"/>
    </source>
</evidence>
<dbReference type="InterPro" id="IPR011123">
    <property type="entry name" value="Y_Y_Y"/>
</dbReference>
<dbReference type="RefSeq" id="WP_118140168.1">
    <property type="nucleotide sequence ID" value="NZ_QSAQ01000021.1"/>
</dbReference>
<protein>
    <submittedName>
        <fullName evidence="10">Helix-turn-helix domain-containing protein</fullName>
    </submittedName>
</protein>
<name>A0AA92U4Z4_9BACT</name>
<dbReference type="Proteomes" id="UP000286077">
    <property type="component" value="Unassembled WGS sequence"/>
</dbReference>
<dbReference type="InterPro" id="IPR011110">
    <property type="entry name" value="Reg_prop"/>
</dbReference>
<feature type="domain" description="Response regulatory" evidence="9">
    <location>
        <begin position="1048"/>
        <end position="1163"/>
    </location>
</feature>
<evidence type="ECO:0000256" key="4">
    <source>
        <dbReference type="ARBA" id="ARBA00023163"/>
    </source>
</evidence>
<evidence type="ECO:0000313" key="10">
    <source>
        <dbReference type="EMBL" id="RGW67518.1"/>
    </source>
</evidence>
<dbReference type="EMBL" id="QSAQ01000021">
    <property type="protein sequence ID" value="RGW67518.1"/>
    <property type="molecule type" value="Genomic_DNA"/>
</dbReference>
<dbReference type="SMART" id="SM00448">
    <property type="entry name" value="REC"/>
    <property type="match status" value="1"/>
</dbReference>
<keyword evidence="7" id="KW-0472">Membrane</keyword>